<evidence type="ECO:0000313" key="5">
    <source>
        <dbReference type="RefSeq" id="XP_023938152.2"/>
    </source>
</evidence>
<sequence length="576" mass="66125">MIFHQNLEVPFSFAIYLLVKIVCAFVRFPMHNKPTLTSIPERSEIDENEEKKWVSKKKHDVLKAKYRCLKKLFQMYDASVIGILPETYSQETQASLEDNQKVQKQNKRDIADASALTDFDVTYDEKPEITVLKDLNLDVSSEKIPNHKSKTTIPKDNKSTQDSKDNLLIEYEKDVEIRHRVPYLVINEKRKPTRFQNFIQRCLGICQERNHVAMSYEHAYAASDNIISNRYEKRRRRGLRFRRIRRTKKSYSEIALGDAKSPIILSYVQSVQKNCLMDKTPRHCPIVGCNMILYGIINYNDHINLCHLPERVCVCVYCHEGFPRDADRLTHENEHIGLTKLTVAPSTPRFSPKIASITQTEPEMPKIPEDKLKKIVSFFDKISDPEQIAAELTKNTNKLQTLHINPRSGSASLSGSEDSNSDKIVYKTRSRVTSIVDSDTTSKYPGVPFRCVMCGDNFNTRGQLNLHIDLQHRVSDKFSKYNSCAGILNHSNQNGSINVESTNQSLNKSLVSTNISKTSNLTKLSKRKSNETLSYDPSTNIVYYTSTESMKKPSFVQKVRSGFFYKWEPGTKIIRV</sequence>
<dbReference type="KEGG" id="bany:112045962"/>
<keyword evidence="2" id="KW-0812">Transmembrane</keyword>
<keyword evidence="4" id="KW-1185">Reference proteome</keyword>
<reference evidence="5" key="1">
    <citation type="submission" date="2025-08" db="UniProtKB">
        <authorList>
            <consortium name="RefSeq"/>
        </authorList>
    </citation>
    <scope>IDENTIFICATION</scope>
</reference>
<keyword evidence="2" id="KW-0472">Membrane</keyword>
<evidence type="ECO:0000256" key="1">
    <source>
        <dbReference type="PROSITE-ProRule" id="PRU00042"/>
    </source>
</evidence>
<dbReference type="InterPro" id="IPR013087">
    <property type="entry name" value="Znf_C2H2_type"/>
</dbReference>
<keyword evidence="1" id="KW-0863">Zinc-finger</keyword>
<dbReference type="PROSITE" id="PS00028">
    <property type="entry name" value="ZINC_FINGER_C2H2_1"/>
    <property type="match status" value="2"/>
</dbReference>
<gene>
    <name evidence="5" type="primary">LOC112045962</name>
</gene>
<evidence type="ECO:0000256" key="2">
    <source>
        <dbReference type="SAM" id="Phobius"/>
    </source>
</evidence>
<dbReference type="RefSeq" id="XP_023938152.2">
    <property type="nucleotide sequence ID" value="XM_024082384.2"/>
</dbReference>
<accession>A0A6J1MZ03</accession>
<feature type="transmembrane region" description="Helical" evidence="2">
    <location>
        <begin position="12"/>
        <end position="30"/>
    </location>
</feature>
<keyword evidence="1" id="KW-0862">Zinc</keyword>
<dbReference type="AlphaFoldDB" id="A0A6J1MZ03"/>
<dbReference type="Proteomes" id="UP001652582">
    <property type="component" value="Chromosome 18"/>
</dbReference>
<keyword evidence="1" id="KW-0479">Metal-binding</keyword>
<dbReference type="PROSITE" id="PS50157">
    <property type="entry name" value="ZINC_FINGER_C2H2_2"/>
    <property type="match status" value="1"/>
</dbReference>
<organism evidence="4 5">
    <name type="scientific">Bicyclus anynana</name>
    <name type="common">Squinting bush brown butterfly</name>
    <dbReference type="NCBI Taxonomy" id="110368"/>
    <lineage>
        <taxon>Eukaryota</taxon>
        <taxon>Metazoa</taxon>
        <taxon>Ecdysozoa</taxon>
        <taxon>Arthropoda</taxon>
        <taxon>Hexapoda</taxon>
        <taxon>Insecta</taxon>
        <taxon>Pterygota</taxon>
        <taxon>Neoptera</taxon>
        <taxon>Endopterygota</taxon>
        <taxon>Lepidoptera</taxon>
        <taxon>Glossata</taxon>
        <taxon>Ditrysia</taxon>
        <taxon>Papilionoidea</taxon>
        <taxon>Nymphalidae</taxon>
        <taxon>Satyrinae</taxon>
        <taxon>Satyrini</taxon>
        <taxon>Mycalesina</taxon>
        <taxon>Bicyclus</taxon>
    </lineage>
</organism>
<dbReference type="GeneID" id="112045962"/>
<protein>
    <submittedName>
        <fullName evidence="5">Uncharacterized protein LOC112045962</fullName>
    </submittedName>
</protein>
<evidence type="ECO:0000313" key="4">
    <source>
        <dbReference type="Proteomes" id="UP001652582"/>
    </source>
</evidence>
<feature type="domain" description="C2H2-type" evidence="3">
    <location>
        <begin position="449"/>
        <end position="477"/>
    </location>
</feature>
<evidence type="ECO:0000259" key="3">
    <source>
        <dbReference type="PROSITE" id="PS50157"/>
    </source>
</evidence>
<dbReference type="OrthoDB" id="6075923at2759"/>
<keyword evidence="2" id="KW-1133">Transmembrane helix</keyword>
<proteinExistence type="predicted"/>
<dbReference type="GO" id="GO:0008270">
    <property type="term" value="F:zinc ion binding"/>
    <property type="evidence" value="ECO:0007669"/>
    <property type="project" value="UniProtKB-KW"/>
</dbReference>
<dbReference type="SMART" id="SM00355">
    <property type="entry name" value="ZnF_C2H2"/>
    <property type="match status" value="3"/>
</dbReference>
<name>A0A6J1MZ03_BICAN</name>